<proteinExistence type="predicted"/>
<comment type="caution">
    <text evidence="1">The sequence shown here is derived from an EMBL/GenBank/DDBJ whole genome shotgun (WGS) entry which is preliminary data.</text>
</comment>
<dbReference type="AlphaFoldDB" id="A0A7C3J416"/>
<dbReference type="InterPro" id="IPR039065">
    <property type="entry name" value="AcoX-like"/>
</dbReference>
<dbReference type="InterPro" id="IPR016064">
    <property type="entry name" value="NAD/diacylglycerol_kinase_sf"/>
</dbReference>
<dbReference type="InterPro" id="IPR002504">
    <property type="entry name" value="NADK"/>
</dbReference>
<keyword evidence="1" id="KW-0418">Kinase</keyword>
<organism evidence="1">
    <name type="scientific">Candidatus Methanomethylicus mesodigestus</name>
    <dbReference type="NCBI Taxonomy" id="1867258"/>
    <lineage>
        <taxon>Archaea</taxon>
        <taxon>Thermoproteota</taxon>
        <taxon>Methanosuratincolia</taxon>
        <taxon>Candidatus Methanomethylicales</taxon>
        <taxon>Candidatus Methanomethylicaceae</taxon>
        <taxon>Candidatus Methanomethylicus</taxon>
    </lineage>
</organism>
<dbReference type="InterPro" id="IPR017438">
    <property type="entry name" value="ATP-NAD_kinase_N"/>
</dbReference>
<sequence>MGDRRRGVRNRDRGDLRAGRGKGLRVVGLIVNPIAGMGGAVGLKGTDGPEMLAKARLLGAKPLAPLRARSFLEGLSAVRSAVEFIAPPGEMGEYAFEGLGFRIRVLPGKGWDTGPEDTRKAASEMARLGVDIIAFCGGDGTARDVLDAIGQQVPALGIPAGVKMHSGVFAVSPQAAARIVVKFLWGELPLAEGEVADVDEEAFREGRLAARLYGYLNIPYEPVSVQGMKAATQLTDEVRDNMAAIARWIAERMGPGVAYILGPGTTVKAICEELGVGCSLLGVDVLIDGKVVAKDANEEGIIDAIRGRRATIIVSPIGRQGFIFGRGNQQISSKVISAVGRGGVLVIATRDKLEGMDTLKVDTGSAEADGALSGTVKVLVDYNSFRVFRVSAASEVDPKAGDRRTSPK</sequence>
<gene>
    <name evidence="1" type="ORF">ENS19_01395</name>
</gene>
<evidence type="ECO:0000313" key="1">
    <source>
        <dbReference type="EMBL" id="HFK19917.1"/>
    </source>
</evidence>
<keyword evidence="1" id="KW-0808">Transferase</keyword>
<dbReference type="SUPFAM" id="SSF111331">
    <property type="entry name" value="NAD kinase/diacylglycerol kinase-like"/>
    <property type="match status" value="1"/>
</dbReference>
<dbReference type="InterPro" id="IPR011386">
    <property type="entry name" value="Put_ATP-NAD_kin"/>
</dbReference>
<dbReference type="Pfam" id="PF01513">
    <property type="entry name" value="NAD_kinase"/>
    <property type="match status" value="1"/>
</dbReference>
<dbReference type="Gene3D" id="3.40.50.10330">
    <property type="entry name" value="Probable inorganic polyphosphate/atp-NAD kinase, domain 1"/>
    <property type="match status" value="1"/>
</dbReference>
<dbReference type="PANTHER" id="PTHR40697">
    <property type="entry name" value="ACETOIN CATABOLISM PROTEIN X"/>
    <property type="match status" value="1"/>
</dbReference>
<reference evidence="1" key="1">
    <citation type="journal article" date="2020" name="mSystems">
        <title>Genome- and Community-Level Interaction Insights into Carbon Utilization and Element Cycling Functions of Hydrothermarchaeota in Hydrothermal Sediment.</title>
        <authorList>
            <person name="Zhou Z."/>
            <person name="Liu Y."/>
            <person name="Xu W."/>
            <person name="Pan J."/>
            <person name="Luo Z.H."/>
            <person name="Li M."/>
        </authorList>
    </citation>
    <scope>NUCLEOTIDE SEQUENCE [LARGE SCALE GENOMIC DNA]</scope>
    <source>
        <strain evidence="1">SpSt-468</strain>
    </source>
</reference>
<accession>A0A7C3J416</accession>
<dbReference type="Pfam" id="PF20143">
    <property type="entry name" value="NAD_kinase_C"/>
    <property type="match status" value="1"/>
</dbReference>
<dbReference type="PIRSF" id="PIRSF016907">
    <property type="entry name" value="Kin_ATP-NAD"/>
    <property type="match status" value="1"/>
</dbReference>
<dbReference type="PANTHER" id="PTHR40697:SF2">
    <property type="entry name" value="ATP-NAD KINASE-RELATED"/>
    <property type="match status" value="1"/>
</dbReference>
<dbReference type="EMBL" id="DSTX01000001">
    <property type="protein sequence ID" value="HFK19917.1"/>
    <property type="molecule type" value="Genomic_DNA"/>
</dbReference>
<dbReference type="GO" id="GO:0003951">
    <property type="term" value="F:NAD+ kinase activity"/>
    <property type="evidence" value="ECO:0007669"/>
    <property type="project" value="InterPro"/>
</dbReference>
<dbReference type="GO" id="GO:0006741">
    <property type="term" value="P:NADP+ biosynthetic process"/>
    <property type="evidence" value="ECO:0007669"/>
    <property type="project" value="InterPro"/>
</dbReference>
<protein>
    <submittedName>
        <fullName evidence="1">ATP-NAD kinase</fullName>
    </submittedName>
</protein>
<name>A0A7C3J416_9CREN</name>